<accession>A0A3P8EFV6</accession>
<dbReference type="AlphaFoldDB" id="A0A3P8EFV6"/>
<keyword evidence="3" id="KW-1185">Reference proteome</keyword>
<dbReference type="Proteomes" id="UP000269396">
    <property type="component" value="Unassembled WGS sequence"/>
</dbReference>
<evidence type="ECO:0000256" key="1">
    <source>
        <dbReference type="SAM" id="Phobius"/>
    </source>
</evidence>
<gene>
    <name evidence="2" type="ORF">SMTD_LOCUS10258</name>
</gene>
<feature type="transmembrane region" description="Helical" evidence="1">
    <location>
        <begin position="12"/>
        <end position="29"/>
    </location>
</feature>
<reference evidence="2 3" key="1">
    <citation type="submission" date="2018-11" db="EMBL/GenBank/DDBJ databases">
        <authorList>
            <consortium name="Pathogen Informatics"/>
        </authorList>
    </citation>
    <scope>NUCLEOTIDE SEQUENCE [LARGE SCALE GENOMIC DNA]</scope>
    <source>
        <strain>Denwood</strain>
        <strain evidence="3">Zambia</strain>
    </source>
</reference>
<keyword evidence="1" id="KW-0472">Membrane</keyword>
<name>A0A3P8EFV6_9TREM</name>
<sequence>MNITLPSVSSTDVLVFGVILIILLVGSFIDETAKLLLGDWIKFTSE</sequence>
<organism evidence="2 3">
    <name type="scientific">Schistosoma mattheei</name>
    <dbReference type="NCBI Taxonomy" id="31246"/>
    <lineage>
        <taxon>Eukaryota</taxon>
        <taxon>Metazoa</taxon>
        <taxon>Spiralia</taxon>
        <taxon>Lophotrochozoa</taxon>
        <taxon>Platyhelminthes</taxon>
        <taxon>Trematoda</taxon>
        <taxon>Digenea</taxon>
        <taxon>Strigeidida</taxon>
        <taxon>Schistosomatoidea</taxon>
        <taxon>Schistosomatidae</taxon>
        <taxon>Schistosoma</taxon>
    </lineage>
</organism>
<dbReference type="EMBL" id="UZAL01030420">
    <property type="protein sequence ID" value="VDP53660.1"/>
    <property type="molecule type" value="Genomic_DNA"/>
</dbReference>
<evidence type="ECO:0000313" key="3">
    <source>
        <dbReference type="Proteomes" id="UP000269396"/>
    </source>
</evidence>
<keyword evidence="1" id="KW-1133">Transmembrane helix</keyword>
<keyword evidence="1" id="KW-0812">Transmembrane</keyword>
<protein>
    <submittedName>
        <fullName evidence="2">Uncharacterized protein</fullName>
    </submittedName>
</protein>
<evidence type="ECO:0000313" key="2">
    <source>
        <dbReference type="EMBL" id="VDP53660.1"/>
    </source>
</evidence>
<proteinExistence type="predicted"/>